<dbReference type="SUPFAM" id="SSF55785">
    <property type="entry name" value="PYP-like sensor domain (PAS domain)"/>
    <property type="match status" value="1"/>
</dbReference>
<feature type="compositionally biased region" description="Low complexity" evidence="10">
    <location>
        <begin position="591"/>
        <end position="601"/>
    </location>
</feature>
<feature type="region of interest" description="Disordered" evidence="10">
    <location>
        <begin position="910"/>
        <end position="971"/>
    </location>
</feature>
<evidence type="ECO:0000256" key="10">
    <source>
        <dbReference type="SAM" id="MobiDB-lite"/>
    </source>
</evidence>
<feature type="compositionally biased region" description="Polar residues" evidence="10">
    <location>
        <begin position="635"/>
        <end position="654"/>
    </location>
</feature>
<dbReference type="FunFam" id="1.10.510.10:FF:000340">
    <property type="entry name" value="Serine threonine protein kinase"/>
    <property type="match status" value="1"/>
</dbReference>
<keyword evidence="6" id="KW-0067">ATP-binding</keyword>
<evidence type="ECO:0000259" key="13">
    <source>
        <dbReference type="PROSITE" id="PS50112"/>
    </source>
</evidence>
<feature type="domain" description="AGC-kinase C-terminal" evidence="14">
    <location>
        <begin position="1160"/>
        <end position="1280"/>
    </location>
</feature>
<feature type="region of interest" description="Disordered" evidence="10">
    <location>
        <begin position="478"/>
        <end position="566"/>
    </location>
</feature>
<dbReference type="InterPro" id="IPR000961">
    <property type="entry name" value="AGC-kinase_C"/>
</dbReference>
<dbReference type="NCBIfam" id="TIGR00229">
    <property type="entry name" value="sensory_box"/>
    <property type="match status" value="1"/>
</dbReference>
<reference evidence="15" key="1">
    <citation type="journal article" date="2020" name="Stud. Mycol.">
        <title>101 Dothideomycetes genomes: a test case for predicting lifestyles and emergence of pathogens.</title>
        <authorList>
            <person name="Haridas S."/>
            <person name="Albert R."/>
            <person name="Binder M."/>
            <person name="Bloem J."/>
            <person name="Labutti K."/>
            <person name="Salamov A."/>
            <person name="Andreopoulos B."/>
            <person name="Baker S."/>
            <person name="Barry K."/>
            <person name="Bills G."/>
            <person name="Bluhm B."/>
            <person name="Cannon C."/>
            <person name="Castanera R."/>
            <person name="Culley D."/>
            <person name="Daum C."/>
            <person name="Ezra D."/>
            <person name="Gonzalez J."/>
            <person name="Henrissat B."/>
            <person name="Kuo A."/>
            <person name="Liang C."/>
            <person name="Lipzen A."/>
            <person name="Lutzoni F."/>
            <person name="Magnuson J."/>
            <person name="Mondo S."/>
            <person name="Nolan M."/>
            <person name="Ohm R."/>
            <person name="Pangilinan J."/>
            <person name="Park H.-J."/>
            <person name="Ramirez L."/>
            <person name="Alfaro M."/>
            <person name="Sun H."/>
            <person name="Tritt A."/>
            <person name="Yoshinaga Y."/>
            <person name="Zwiers L.-H."/>
            <person name="Turgeon B."/>
            <person name="Goodwin S."/>
            <person name="Spatafora J."/>
            <person name="Crous P."/>
            <person name="Grigoriev I."/>
        </authorList>
    </citation>
    <scope>NUCLEOTIDE SEQUENCE</scope>
    <source>
        <strain evidence="15">CBS 627.86</strain>
    </source>
</reference>
<dbReference type="CDD" id="cd17546">
    <property type="entry name" value="REC_hyHK_CKI1_RcsC-like"/>
    <property type="match status" value="1"/>
</dbReference>
<keyword evidence="16" id="KW-1185">Reference proteome</keyword>
<evidence type="ECO:0000313" key="15">
    <source>
        <dbReference type="EMBL" id="KAF2106682.1"/>
    </source>
</evidence>
<dbReference type="PROSITE" id="PS50110">
    <property type="entry name" value="RESPONSE_REGULATORY"/>
    <property type="match status" value="1"/>
</dbReference>
<dbReference type="PROSITE" id="PS50011">
    <property type="entry name" value="PROTEIN_KINASE_DOM"/>
    <property type="match status" value="1"/>
</dbReference>
<feature type="compositionally biased region" description="Polar residues" evidence="10">
    <location>
        <begin position="910"/>
        <end position="932"/>
    </location>
</feature>
<dbReference type="GO" id="GO:0005737">
    <property type="term" value="C:cytoplasm"/>
    <property type="evidence" value="ECO:0007669"/>
    <property type="project" value="TreeGrafter"/>
</dbReference>
<dbReference type="FunFam" id="3.30.200.20:FF:000377">
    <property type="entry name" value="Serine threonine protein kinase"/>
    <property type="match status" value="1"/>
</dbReference>
<dbReference type="EMBL" id="ML977360">
    <property type="protein sequence ID" value="KAF2106682.1"/>
    <property type="molecule type" value="Genomic_DNA"/>
</dbReference>
<dbReference type="EC" id="2.7.11.1" evidence="1"/>
<evidence type="ECO:0000259" key="11">
    <source>
        <dbReference type="PROSITE" id="PS50011"/>
    </source>
</evidence>
<dbReference type="SMART" id="SM00448">
    <property type="entry name" value="REC"/>
    <property type="match status" value="1"/>
</dbReference>
<dbReference type="CDD" id="cd05611">
    <property type="entry name" value="STKc_Rim15_like"/>
    <property type="match status" value="1"/>
</dbReference>
<feature type="compositionally biased region" description="Polar residues" evidence="10">
    <location>
        <begin position="1293"/>
        <end position="1308"/>
    </location>
</feature>
<name>A0A6A5YHF6_9PLEO</name>
<protein>
    <recommendedName>
        <fullName evidence="1">non-specific serine/threonine protein kinase</fullName>
        <ecNumber evidence="1">2.7.11.1</ecNumber>
    </recommendedName>
</protein>
<feature type="region of interest" description="Disordered" evidence="10">
    <location>
        <begin position="315"/>
        <end position="351"/>
    </location>
</feature>
<feature type="compositionally biased region" description="Low complexity" evidence="10">
    <location>
        <begin position="549"/>
        <end position="560"/>
    </location>
</feature>
<feature type="region of interest" description="Disordered" evidence="10">
    <location>
        <begin position="1200"/>
        <end position="1220"/>
    </location>
</feature>
<evidence type="ECO:0000259" key="12">
    <source>
        <dbReference type="PROSITE" id="PS50110"/>
    </source>
</evidence>
<dbReference type="OrthoDB" id="162894at2759"/>
<feature type="compositionally biased region" description="Acidic residues" evidence="10">
    <location>
        <begin position="1806"/>
        <end position="1815"/>
    </location>
</feature>
<feature type="compositionally biased region" description="Low complexity" evidence="10">
    <location>
        <begin position="318"/>
        <end position="329"/>
    </location>
</feature>
<accession>A0A6A5YHF6</accession>
<evidence type="ECO:0000259" key="14">
    <source>
        <dbReference type="PROSITE" id="PS51285"/>
    </source>
</evidence>
<dbReference type="GO" id="GO:0005524">
    <property type="term" value="F:ATP binding"/>
    <property type="evidence" value="ECO:0007669"/>
    <property type="project" value="UniProtKB-KW"/>
</dbReference>
<dbReference type="FunFam" id="1.10.510.10:FF:000664">
    <property type="entry name" value="Serine threonine protein kinase"/>
    <property type="match status" value="1"/>
</dbReference>
<dbReference type="Gene3D" id="1.10.510.10">
    <property type="entry name" value="Transferase(Phosphotransferase) domain 1"/>
    <property type="match status" value="2"/>
</dbReference>
<dbReference type="InterPro" id="IPR001789">
    <property type="entry name" value="Sig_transdc_resp-reg_receiver"/>
</dbReference>
<evidence type="ECO:0000313" key="16">
    <source>
        <dbReference type="Proteomes" id="UP000799770"/>
    </source>
</evidence>
<sequence>MAEDEKPATLAPPAVVALKEEAAAAGPHRAAMERTVSQDIREEREDLKEAAEHSLNVIMDLDLDGKIRYVSESWKDVVGTTPEEVVRKPLADILLSNPAQFADCVAAIKTDDSRSRIIRFSVRMGPHSILRRKRSKRSETEESLDSPLSPASVDSEGEQVLNLEAQGILVYDRTSGVESHTMWMIRPSVVREVTIDLPEVLVDSLGVGAEMLAQYLNVLTEAGANDPANYPPPLPVLCRICERQIQPWWFEKHSELCLQEHRAEMDVQIAQENLAEHRNAIVKVLDSLEAQSRQPRATSTELTPLPTPAEYKGLLIQPTSTPSSGTPSGRNSPASPPARSRERSTGFGHHRARSFAVRRPLARIIELVLDLCDTALEINTPAIKETRAQPASEIRTQSPQSENRISQVMQWSSPSSGATEHGDGFRLLCEDTHGLAKAKVDAVVRHRRILEYSERIRVEFDVLVQECIETAMEKARRIAAGEDSSSDDEQSQENEEDLPTPLNEDIPPLEEAMFPGSFDAPSAMAQALRNASDPSLPARISRRESSVAGSTRSSSPRGGTQTPRSHAGAISIATQNKRHSMHFESDAGAESDSSVRSSVLSGPKRADSPSSELSLSRVASSRERKRKSLVLPSVLGSSRQQSPARSVATPSSPLRMNKPRLPSGVEGLQSPITSPVLTTSEFSSPAMAHIHHHRRQSSTAGSDGPKPISPRLMPVSAPQPRAVPPSIKDFEIIKPISKGAFGSVYLAKKKSTGEYFAIKVLKKADMVAKNQVTNVKAERAIMMWQGESDFVAKLYWTFSSKDYLYLVMEYLNGGDCASLIKVLGALPEDWAKKYLAEVVLGVEHLHSRGIVHRDLKPDNLLIDQKGHLKLTDFGLSRMGLIGRQKRALKSDEQPVPDLLKAGPFHRATSIGSSRSASFDLNPSPSQTPSMTPAFSGDLGQPSYFSLNRESSQSRDSTRKTSGNRSDSGDSDALQAMFRRFSIVDEQQLYARARSPIEEEAYSDEGSPDLFPLAPTISQSAAAQNATPPPSSTMPPPPMALFDPEDNNRKFVGTPDYLAPETIAGSGQDEVSDWWSLGCILFECLFGYPPFHAETPDQVFQNILARRIAWPEDMDDFGISDEARDLMDRLMCIDPAKRLGANVEEKYTSGGEEIRSHPWFADVGWDSLRDDEASFIPAPENPEDTEYFDSRGAAMANFTEFEDQGPSPAGTPSADYPDRPHDALSRVRSQVSVTTMKRGLIPLHIPAHVREGRSRRLSEPVATDDFGNFSYKNLPVLEKANKDVIQKLRAEAMHSQNKPTSALQSPAVTSPSPSLESSPMLPAPLKRALSTNRGNGRPSSPSISGPNASPSRGSQPSSPLLVQFSTGQHHERRKTSSSSSTLSHATSNPSSLQPGNFFDVPRLRAGAQPSPDAISPIKLVKTPSAMSSSFTEKGVPGQRQSSLGQSSITSPRARSQTLGSQGSQDGDVVRDLLPNHHKRRSQVLDISPSSSDTEDSRAKALLRVQRRRQSSRRLSQISLADGPIFRPLDVLVCEDHPVSRLVMEKLLEKLRCRTLTVTNGAEAVRYAMGEVKFDIIMMEFKLPQVNGADVARMIRDTKNANSNTPIVAVTGYLKELQAPHHFDALIEKPPTIAKLSDTLAKLCQWKPPPPNWAPTQSMYPSMMPSSLRQESTRRQEDSPTSTSSGFPPVPSGSYRGSSREDSISSSFFGDHDNRNDDVPVIIARNNNDDWREHDIARAMSGLGISEDPVSSVDPKCMGQSLPVPPDLTHGTSAPSTLENTTIRKQRSAEMVGAKRRILETRKHESAESGDDEDDELGNASVRSKSPKSRSKPSSKLGIEMMRTNSRGSVISVEDVTLPLDSTLASSPPPVIAEERTAEEQEGNLTASDDIPPVSLTPPEIFPQAPGGQVQDFAMDMDTPKASEKNMTEPDPDPTPRANTSPDA</sequence>
<keyword evidence="5 15" id="KW-0418">Kinase</keyword>
<dbReference type="SUPFAM" id="SSF56112">
    <property type="entry name" value="Protein kinase-like (PK-like)"/>
    <property type="match status" value="1"/>
</dbReference>
<evidence type="ECO:0000256" key="2">
    <source>
        <dbReference type="ARBA" id="ARBA00022527"/>
    </source>
</evidence>
<feature type="compositionally biased region" description="Polar residues" evidence="10">
    <location>
        <begin position="670"/>
        <end position="683"/>
    </location>
</feature>
<feature type="domain" description="Protein kinase" evidence="11">
    <location>
        <begin position="730"/>
        <end position="1159"/>
    </location>
</feature>
<dbReference type="InterPro" id="IPR050236">
    <property type="entry name" value="Ser_Thr_kinase_AGC"/>
</dbReference>
<dbReference type="PANTHER" id="PTHR24356">
    <property type="entry name" value="SERINE/THREONINE-PROTEIN KINASE"/>
    <property type="match status" value="1"/>
</dbReference>
<feature type="compositionally biased region" description="Basic and acidic residues" evidence="10">
    <location>
        <begin position="1795"/>
        <end position="1805"/>
    </location>
</feature>
<dbReference type="Gene3D" id="3.30.450.20">
    <property type="entry name" value="PAS domain"/>
    <property type="match status" value="1"/>
</dbReference>
<feature type="compositionally biased region" description="Polar residues" evidence="10">
    <location>
        <begin position="1437"/>
        <end position="1463"/>
    </location>
</feature>
<keyword evidence="2" id="KW-0723">Serine/threonine-protein kinase</keyword>
<dbReference type="InterPro" id="IPR035965">
    <property type="entry name" value="PAS-like_dom_sf"/>
</dbReference>
<feature type="compositionally biased region" description="Basic and acidic residues" evidence="10">
    <location>
        <begin position="1916"/>
        <end position="1926"/>
    </location>
</feature>
<feature type="compositionally biased region" description="Acidic residues" evidence="10">
    <location>
        <begin position="484"/>
        <end position="498"/>
    </location>
</feature>
<dbReference type="GO" id="GO:0005634">
    <property type="term" value="C:nucleus"/>
    <property type="evidence" value="ECO:0007669"/>
    <property type="project" value="TreeGrafter"/>
</dbReference>
<feature type="domain" description="Response regulatory" evidence="12">
    <location>
        <begin position="1528"/>
        <end position="1642"/>
    </location>
</feature>
<dbReference type="PROSITE" id="PS50112">
    <property type="entry name" value="PAS"/>
    <property type="match status" value="1"/>
</dbReference>
<proteinExistence type="predicted"/>
<dbReference type="FunFam" id="3.40.50.2300:FF:000139">
    <property type="entry name" value="Serine threonine protein kinase"/>
    <property type="match status" value="1"/>
</dbReference>
<feature type="region of interest" description="Disordered" evidence="10">
    <location>
        <begin position="131"/>
        <end position="156"/>
    </location>
</feature>
<evidence type="ECO:0000256" key="1">
    <source>
        <dbReference type="ARBA" id="ARBA00012513"/>
    </source>
</evidence>
<feature type="region of interest" description="Disordered" evidence="10">
    <location>
        <begin position="579"/>
        <end position="722"/>
    </location>
</feature>
<dbReference type="InterPro" id="IPR000014">
    <property type="entry name" value="PAS"/>
</dbReference>
<dbReference type="SMART" id="SM00091">
    <property type="entry name" value="PAS"/>
    <property type="match status" value="1"/>
</dbReference>
<evidence type="ECO:0000256" key="8">
    <source>
        <dbReference type="ARBA" id="ARBA00048679"/>
    </source>
</evidence>
<comment type="catalytic activity">
    <reaction evidence="7">
        <text>L-threonyl-[protein] + ATP = O-phospho-L-threonyl-[protein] + ADP + H(+)</text>
        <dbReference type="Rhea" id="RHEA:46608"/>
        <dbReference type="Rhea" id="RHEA-COMP:11060"/>
        <dbReference type="Rhea" id="RHEA-COMP:11605"/>
        <dbReference type="ChEBI" id="CHEBI:15378"/>
        <dbReference type="ChEBI" id="CHEBI:30013"/>
        <dbReference type="ChEBI" id="CHEBI:30616"/>
        <dbReference type="ChEBI" id="CHEBI:61977"/>
        <dbReference type="ChEBI" id="CHEBI:456216"/>
        <dbReference type="EC" id="2.7.11.1"/>
    </reaction>
</comment>
<dbReference type="Pfam" id="PF00069">
    <property type="entry name" value="Pkinase"/>
    <property type="match status" value="2"/>
</dbReference>
<feature type="domain" description="PAS" evidence="13">
    <location>
        <begin position="43"/>
        <end position="94"/>
    </location>
</feature>
<feature type="compositionally biased region" description="Low complexity" evidence="10">
    <location>
        <begin position="1309"/>
        <end position="1324"/>
    </location>
</feature>
<evidence type="ECO:0000256" key="4">
    <source>
        <dbReference type="ARBA" id="ARBA00022741"/>
    </source>
</evidence>
<feature type="region of interest" description="Disordered" evidence="10">
    <location>
        <begin position="1292"/>
        <end position="1497"/>
    </location>
</feature>
<feature type="compositionally biased region" description="Polar residues" evidence="10">
    <location>
        <begin position="1768"/>
        <end position="1781"/>
    </location>
</feature>
<dbReference type="CDD" id="cd00130">
    <property type="entry name" value="PAS"/>
    <property type="match status" value="1"/>
</dbReference>
<dbReference type="Gene3D" id="3.40.50.2300">
    <property type="match status" value="1"/>
</dbReference>
<feature type="compositionally biased region" description="Polar residues" evidence="10">
    <location>
        <begin position="1328"/>
        <end position="1366"/>
    </location>
</feature>
<dbReference type="PROSITE" id="PS51285">
    <property type="entry name" value="AGC_KINASE_CTER"/>
    <property type="match status" value="1"/>
</dbReference>
<dbReference type="Pfam" id="PF00072">
    <property type="entry name" value="Response_reg"/>
    <property type="match status" value="1"/>
</dbReference>
<feature type="region of interest" description="Disordered" evidence="10">
    <location>
        <begin position="1741"/>
        <end position="1942"/>
    </location>
</feature>
<dbReference type="GO" id="GO:0004674">
    <property type="term" value="F:protein serine/threonine kinase activity"/>
    <property type="evidence" value="ECO:0007669"/>
    <property type="project" value="UniProtKB-KW"/>
</dbReference>
<evidence type="ECO:0000256" key="5">
    <source>
        <dbReference type="ARBA" id="ARBA00022777"/>
    </source>
</evidence>
<dbReference type="SMART" id="SM00220">
    <property type="entry name" value="S_TKc"/>
    <property type="match status" value="1"/>
</dbReference>
<comment type="caution">
    <text evidence="9">Lacks conserved residue(s) required for the propagation of feature annotation.</text>
</comment>
<feature type="compositionally biased region" description="Polar residues" evidence="10">
    <location>
        <begin position="1652"/>
        <end position="1668"/>
    </location>
</feature>
<dbReference type="GO" id="GO:0000160">
    <property type="term" value="P:phosphorelay signal transduction system"/>
    <property type="evidence" value="ECO:0007669"/>
    <property type="project" value="InterPro"/>
</dbReference>
<gene>
    <name evidence="15" type="ORF">BDV96DRAFT_654473</name>
</gene>
<feature type="compositionally biased region" description="Low complexity" evidence="10">
    <location>
        <begin position="1375"/>
        <end position="1390"/>
    </location>
</feature>
<keyword evidence="4" id="KW-0547">Nucleotide-binding</keyword>
<evidence type="ECO:0000256" key="3">
    <source>
        <dbReference type="ARBA" id="ARBA00022679"/>
    </source>
</evidence>
<dbReference type="PANTHER" id="PTHR24356:SF1">
    <property type="entry name" value="SERINE_THREONINE-PROTEIN KINASE GREATWALL"/>
    <property type="match status" value="1"/>
</dbReference>
<dbReference type="InterPro" id="IPR000719">
    <property type="entry name" value="Prot_kinase_dom"/>
</dbReference>
<evidence type="ECO:0000256" key="6">
    <source>
        <dbReference type="ARBA" id="ARBA00022840"/>
    </source>
</evidence>
<comment type="catalytic activity">
    <reaction evidence="8">
        <text>L-seryl-[protein] + ATP = O-phospho-L-seryl-[protein] + ADP + H(+)</text>
        <dbReference type="Rhea" id="RHEA:17989"/>
        <dbReference type="Rhea" id="RHEA-COMP:9863"/>
        <dbReference type="Rhea" id="RHEA-COMP:11604"/>
        <dbReference type="ChEBI" id="CHEBI:15378"/>
        <dbReference type="ChEBI" id="CHEBI:29999"/>
        <dbReference type="ChEBI" id="CHEBI:30616"/>
        <dbReference type="ChEBI" id="CHEBI:83421"/>
        <dbReference type="ChEBI" id="CHEBI:456216"/>
        <dbReference type="EC" id="2.7.11.1"/>
    </reaction>
</comment>
<dbReference type="SUPFAM" id="SSF52172">
    <property type="entry name" value="CheY-like"/>
    <property type="match status" value="1"/>
</dbReference>
<dbReference type="Gene3D" id="3.30.200.20">
    <property type="entry name" value="Phosphorylase Kinase, domain 1"/>
    <property type="match status" value="2"/>
</dbReference>
<dbReference type="InterPro" id="IPR011006">
    <property type="entry name" value="CheY-like_superfamily"/>
</dbReference>
<dbReference type="InterPro" id="IPR008271">
    <property type="entry name" value="Ser/Thr_kinase_AS"/>
</dbReference>
<evidence type="ECO:0000256" key="9">
    <source>
        <dbReference type="PROSITE-ProRule" id="PRU00169"/>
    </source>
</evidence>
<organism evidence="15 16">
    <name type="scientific">Lophiotrema nucula</name>
    <dbReference type="NCBI Taxonomy" id="690887"/>
    <lineage>
        <taxon>Eukaryota</taxon>
        <taxon>Fungi</taxon>
        <taxon>Dikarya</taxon>
        <taxon>Ascomycota</taxon>
        <taxon>Pezizomycotina</taxon>
        <taxon>Dothideomycetes</taxon>
        <taxon>Pleosporomycetidae</taxon>
        <taxon>Pleosporales</taxon>
        <taxon>Lophiotremataceae</taxon>
        <taxon>Lophiotrema</taxon>
    </lineage>
</organism>
<evidence type="ECO:0000256" key="7">
    <source>
        <dbReference type="ARBA" id="ARBA00047899"/>
    </source>
</evidence>
<feature type="compositionally biased region" description="Low complexity" evidence="10">
    <location>
        <begin position="608"/>
        <end position="619"/>
    </location>
</feature>
<dbReference type="Proteomes" id="UP000799770">
    <property type="component" value="Unassembled WGS sequence"/>
</dbReference>
<keyword evidence="3" id="KW-0808">Transferase</keyword>
<dbReference type="InterPro" id="IPR011009">
    <property type="entry name" value="Kinase-like_dom_sf"/>
</dbReference>
<feature type="region of interest" description="Disordered" evidence="10">
    <location>
        <begin position="1650"/>
        <end position="1715"/>
    </location>
</feature>
<dbReference type="PROSITE" id="PS00108">
    <property type="entry name" value="PROTEIN_KINASE_ST"/>
    <property type="match status" value="1"/>
</dbReference>